<accession>A0A6P0HJT5</accession>
<gene>
    <name evidence="1" type="ORF">G3T38_11865</name>
</gene>
<reference evidence="1 2" key="1">
    <citation type="journal article" date="2014" name="Int. J. Syst. Evol. Microbiol.">
        <title>Nocardioides zeae sp. nov., isolated from the stem of Zea mays.</title>
        <authorList>
            <person name="Glaeser S.P."/>
            <person name="McInroy J.A."/>
            <person name="Busse H.J."/>
            <person name="Kampfer P."/>
        </authorList>
    </citation>
    <scope>NUCLEOTIDE SEQUENCE [LARGE SCALE GENOMIC DNA]</scope>
    <source>
        <strain evidence="1 2">JCM 30728</strain>
    </source>
</reference>
<organism evidence="1 2">
    <name type="scientific">Nocardioides zeae</name>
    <dbReference type="NCBI Taxonomy" id="1457234"/>
    <lineage>
        <taxon>Bacteria</taxon>
        <taxon>Bacillati</taxon>
        <taxon>Actinomycetota</taxon>
        <taxon>Actinomycetes</taxon>
        <taxon>Propionibacteriales</taxon>
        <taxon>Nocardioidaceae</taxon>
        <taxon>Nocardioides</taxon>
    </lineage>
</organism>
<dbReference type="AlphaFoldDB" id="A0A6P0HJT5"/>
<name>A0A6P0HJT5_9ACTN</name>
<dbReference type="EMBL" id="JAAGXA010000007">
    <property type="protein sequence ID" value="NEN78972.1"/>
    <property type="molecule type" value="Genomic_DNA"/>
</dbReference>
<evidence type="ECO:0000313" key="2">
    <source>
        <dbReference type="Proteomes" id="UP000468687"/>
    </source>
</evidence>
<proteinExistence type="predicted"/>
<keyword evidence="2" id="KW-1185">Reference proteome</keyword>
<evidence type="ECO:0000313" key="1">
    <source>
        <dbReference type="EMBL" id="NEN78972.1"/>
    </source>
</evidence>
<sequence>MATLLALFGPSPLVAAVEGGLARALERAIDSHDDVPALVQALAVCLRLPPVVPPAVSSSLVVHRRGTHGVARAVDVAVRTGGGASAADLGDGWIAHRPGGAADAGLLAHLASVAAARADVVLLERGAGVSRVELHRGGRLVETRTADGWWRSDEVGPAGGANHPGAVLDLASALGVPARAHGLLAAPAAEFDEIRGATSPARLLGAILASGRWRRPRPPFSPRAGSARR</sequence>
<dbReference type="Proteomes" id="UP000468687">
    <property type="component" value="Unassembled WGS sequence"/>
</dbReference>
<comment type="caution">
    <text evidence="1">The sequence shown here is derived from an EMBL/GenBank/DDBJ whole genome shotgun (WGS) entry which is preliminary data.</text>
</comment>
<protein>
    <submittedName>
        <fullName evidence="1">Uncharacterized protein</fullName>
    </submittedName>
</protein>